<dbReference type="CDD" id="cd00614">
    <property type="entry name" value="CGS_like"/>
    <property type="match status" value="1"/>
</dbReference>
<dbReference type="PROSITE" id="PS00868">
    <property type="entry name" value="CYS_MET_METAB_PP"/>
    <property type="match status" value="1"/>
</dbReference>
<evidence type="ECO:0000256" key="6">
    <source>
        <dbReference type="SAM" id="MobiDB-lite"/>
    </source>
</evidence>
<gene>
    <name evidence="3 7" type="primary">metZ</name>
    <name evidence="7" type="ORF">A1232T_01359</name>
</gene>
<dbReference type="InterPro" id="IPR015424">
    <property type="entry name" value="PyrdxlP-dep_Trfase"/>
</dbReference>
<feature type="modified residue" description="N6-(pyridoxal phosphate)lysine" evidence="3 4">
    <location>
        <position position="242"/>
    </location>
</feature>
<dbReference type="RefSeq" id="WP_279626177.1">
    <property type="nucleotide sequence ID" value="NZ_FUGE01000137.1"/>
</dbReference>
<dbReference type="NCBIfam" id="TIGR01325">
    <property type="entry name" value="O_suc_HS_sulf"/>
    <property type="match status" value="1"/>
</dbReference>
<dbReference type="PANTHER" id="PTHR11808:SF80">
    <property type="entry name" value="CYSTATHIONINE GAMMA-LYASE"/>
    <property type="match status" value="1"/>
</dbReference>
<dbReference type="NCBIfam" id="NF006003">
    <property type="entry name" value="PRK08133.1"/>
    <property type="match status" value="1"/>
</dbReference>
<dbReference type="STRING" id="1945521.A1232T_01359"/>
<comment type="similarity">
    <text evidence="3">Belongs to the trans-sulfuration enzymes family. MetZ subfamily.</text>
</comment>
<dbReference type="Proteomes" id="UP000188357">
    <property type="component" value="Unassembled WGS sequence"/>
</dbReference>
<dbReference type="GO" id="GO:0016846">
    <property type="term" value="F:carbon-sulfur lyase activity"/>
    <property type="evidence" value="ECO:0007669"/>
    <property type="project" value="TreeGrafter"/>
</dbReference>
<dbReference type="PANTHER" id="PTHR11808">
    <property type="entry name" value="TRANS-SULFURATION ENZYME FAMILY MEMBER"/>
    <property type="match status" value="1"/>
</dbReference>
<evidence type="ECO:0000256" key="4">
    <source>
        <dbReference type="PIRSR" id="PIRSR001434-2"/>
    </source>
</evidence>
<evidence type="ECO:0000256" key="2">
    <source>
        <dbReference type="ARBA" id="ARBA00022898"/>
    </source>
</evidence>
<dbReference type="FunFam" id="3.40.640.10:FF:000046">
    <property type="entry name" value="Cystathionine gamma-lyase"/>
    <property type="match status" value="1"/>
</dbReference>
<evidence type="ECO:0000256" key="1">
    <source>
        <dbReference type="ARBA" id="ARBA00001933"/>
    </source>
</evidence>
<dbReference type="InterPro" id="IPR015421">
    <property type="entry name" value="PyrdxlP-dep_Trfase_major"/>
</dbReference>
<comment type="catalytic activity">
    <reaction evidence="3">
        <text>O-succinyl-L-homoserine + hydrogen sulfide = L-homocysteine + succinate</text>
        <dbReference type="Rhea" id="RHEA:27826"/>
        <dbReference type="ChEBI" id="CHEBI:29919"/>
        <dbReference type="ChEBI" id="CHEBI:30031"/>
        <dbReference type="ChEBI" id="CHEBI:57661"/>
        <dbReference type="ChEBI" id="CHEBI:58199"/>
    </reaction>
</comment>
<keyword evidence="8" id="KW-1185">Reference proteome</keyword>
<dbReference type="HAMAP" id="MF_02056">
    <property type="entry name" value="MetZ"/>
    <property type="match status" value="1"/>
</dbReference>
<protein>
    <recommendedName>
        <fullName evidence="3">O-succinylhomoserine sulfhydrylase</fullName>
        <shortName evidence="3">OSH sulfhydrylase</shortName>
        <shortName evidence="3">OSHS sulfhydrylase</shortName>
        <ecNumber evidence="3">2.5.1.-</ecNumber>
    </recommendedName>
</protein>
<feature type="compositionally biased region" description="Low complexity" evidence="6">
    <location>
        <begin position="1"/>
        <end position="22"/>
    </location>
</feature>
<dbReference type="InterPro" id="IPR015422">
    <property type="entry name" value="PyrdxlP-dep_Trfase_small"/>
</dbReference>
<dbReference type="AlphaFoldDB" id="A0A1R4GUF7"/>
<name>A0A1R4GUF7_9GAMM</name>
<proteinExistence type="inferred from homology"/>
<accession>A0A1R4GUF7</accession>
<comment type="subunit">
    <text evidence="3">Homotetramer.</text>
</comment>
<dbReference type="EC" id="2.5.1.-" evidence="3"/>
<evidence type="ECO:0000256" key="5">
    <source>
        <dbReference type="RuleBase" id="RU362118"/>
    </source>
</evidence>
<keyword evidence="2 3" id="KW-0663">Pyridoxal phosphate</keyword>
<dbReference type="GO" id="GO:0071268">
    <property type="term" value="P:homocysteine biosynthetic process"/>
    <property type="evidence" value="ECO:0007669"/>
    <property type="project" value="InterPro"/>
</dbReference>
<dbReference type="GO" id="GO:0030170">
    <property type="term" value="F:pyridoxal phosphate binding"/>
    <property type="evidence" value="ECO:0007669"/>
    <property type="project" value="UniProtKB-UniRule"/>
</dbReference>
<evidence type="ECO:0000313" key="8">
    <source>
        <dbReference type="Proteomes" id="UP000188357"/>
    </source>
</evidence>
<comment type="cofactor">
    <cofactor evidence="1 3 5">
        <name>pyridoxal 5'-phosphate</name>
        <dbReference type="ChEBI" id="CHEBI:597326"/>
    </cofactor>
</comment>
<dbReference type="InterPro" id="IPR000277">
    <property type="entry name" value="Cys/Met-Metab_PyrdxlP-dep_enz"/>
</dbReference>
<keyword evidence="3 7" id="KW-0808">Transferase</keyword>
<comment type="function">
    <text evidence="3">Catalyzes the formation of L-homocysteine from O-succinyl-L-homoserine (OSHS) and hydrogen sulfide.</text>
</comment>
<reference evidence="7 8" key="1">
    <citation type="submission" date="2017-02" db="EMBL/GenBank/DDBJ databases">
        <authorList>
            <person name="Peterson S.W."/>
        </authorList>
    </citation>
    <scope>NUCLEOTIDE SEQUENCE [LARGE SCALE GENOMIC DNA]</scope>
    <source>
        <strain evidence="7">Psychrobacter_piechaudii</strain>
    </source>
</reference>
<comment type="pathway">
    <text evidence="3">Amino-acid biosynthesis; L-methionine biosynthesis via de novo pathway; L-homocysteine from O-succinyl-L-homoserine: step 1/1.</text>
</comment>
<dbReference type="GO" id="GO:0071266">
    <property type="term" value="P:'de novo' L-methionine biosynthetic process"/>
    <property type="evidence" value="ECO:0007669"/>
    <property type="project" value="UniProtKB-UniRule"/>
</dbReference>
<dbReference type="SUPFAM" id="SSF53383">
    <property type="entry name" value="PLP-dependent transferases"/>
    <property type="match status" value="1"/>
</dbReference>
<dbReference type="InterPro" id="IPR054542">
    <property type="entry name" value="Cys_met_metab_PP"/>
</dbReference>
<feature type="region of interest" description="Disordered" evidence="6">
    <location>
        <begin position="1"/>
        <end position="30"/>
    </location>
</feature>
<keyword evidence="3" id="KW-0028">Amino-acid biosynthesis</keyword>
<keyword evidence="3" id="KW-0486">Methionine biosynthesis</keyword>
<evidence type="ECO:0000313" key="7">
    <source>
        <dbReference type="EMBL" id="SJM71829.1"/>
    </source>
</evidence>
<evidence type="ECO:0000256" key="3">
    <source>
        <dbReference type="HAMAP-Rule" id="MF_02056"/>
    </source>
</evidence>
<dbReference type="UniPathway" id="UPA00051">
    <property type="reaction ID" value="UER00449"/>
</dbReference>
<dbReference type="Gene3D" id="3.90.1150.10">
    <property type="entry name" value="Aspartate Aminotransferase, domain 1"/>
    <property type="match status" value="1"/>
</dbReference>
<dbReference type="GO" id="GO:0019346">
    <property type="term" value="P:transsulfuration"/>
    <property type="evidence" value="ECO:0007669"/>
    <property type="project" value="InterPro"/>
</dbReference>
<dbReference type="Pfam" id="PF01053">
    <property type="entry name" value="Cys_Met_Meta_PP"/>
    <property type="match status" value="1"/>
</dbReference>
<organism evidence="7 8">
    <name type="scientific">Psychrobacter piechaudii</name>
    <dbReference type="NCBI Taxonomy" id="1945521"/>
    <lineage>
        <taxon>Bacteria</taxon>
        <taxon>Pseudomonadati</taxon>
        <taxon>Pseudomonadota</taxon>
        <taxon>Gammaproteobacteria</taxon>
        <taxon>Moraxellales</taxon>
        <taxon>Moraxellaceae</taxon>
        <taxon>Psychrobacter</taxon>
    </lineage>
</organism>
<sequence length="435" mass="47130">MTHDNQNTAQASATPQPATPQSNQLDDNWTNDALDLSQDYAMQTIAVRAGQHRSDEGEHNDPIYTTSSYVYQSAADAAAHFNGSKTGNVYSRHTNPTVRTFERRLAALEGGERAVATASGMGAILTMCLAYLKQGDHIVAAKQLFGSSVGLFNNFMGKFGVSVTYVDCFDNKAWEQAIEPNTRLLFCETPSNPLGQIADMKAISAIAHAHGALFVVDNCFATPAIQRPLEFGADVVIHSATKYIDGQGRVLGGALVGSEELMQQAFVVVRSGGISMSPFNAWVFIKGLETLNLRMQAHCDNANKIAEFLVNHPNVEKVHFSGLPSHPMHELAKQQHHRKNCYGAIMGFEVKAVGNHTPQSAAWHVIDSTKMVSITNNLGDAKTTVTHPATTTHFRVSEQARAEAGVTEALIRLSVGLEEVDDIIKDLARGLDSLS</sequence>
<dbReference type="EMBL" id="FUGE01000137">
    <property type="protein sequence ID" value="SJM71829.1"/>
    <property type="molecule type" value="Genomic_DNA"/>
</dbReference>
<dbReference type="InterPro" id="IPR006234">
    <property type="entry name" value="O-succ-hSer_sulfhydrylase"/>
</dbReference>
<dbReference type="Gene3D" id="3.40.640.10">
    <property type="entry name" value="Type I PLP-dependent aspartate aminotransferase-like (Major domain)"/>
    <property type="match status" value="1"/>
</dbReference>
<dbReference type="GO" id="GO:0005737">
    <property type="term" value="C:cytoplasm"/>
    <property type="evidence" value="ECO:0007669"/>
    <property type="project" value="TreeGrafter"/>
</dbReference>
<dbReference type="GO" id="GO:0016765">
    <property type="term" value="F:transferase activity, transferring alkyl or aryl (other than methyl) groups"/>
    <property type="evidence" value="ECO:0007669"/>
    <property type="project" value="UniProtKB-UniRule"/>
</dbReference>
<dbReference type="PIRSF" id="PIRSF001434">
    <property type="entry name" value="CGS"/>
    <property type="match status" value="1"/>
</dbReference>